<organism evidence="9 10">
    <name type="scientific">Vibrio rotiferianus</name>
    <dbReference type="NCBI Taxonomy" id="190895"/>
    <lineage>
        <taxon>Bacteria</taxon>
        <taxon>Pseudomonadati</taxon>
        <taxon>Pseudomonadota</taxon>
        <taxon>Gammaproteobacteria</taxon>
        <taxon>Vibrionales</taxon>
        <taxon>Vibrionaceae</taxon>
        <taxon>Vibrio</taxon>
    </lineage>
</organism>
<comment type="caution">
    <text evidence="9">The sequence shown here is derived from an EMBL/GenBank/DDBJ whole genome shotgun (WGS) entry which is preliminary data.</text>
</comment>
<evidence type="ECO:0000313" key="9">
    <source>
        <dbReference type="EMBL" id="NOH50920.1"/>
    </source>
</evidence>
<evidence type="ECO:0000313" key="10">
    <source>
        <dbReference type="Proteomes" id="UP000572072"/>
    </source>
</evidence>
<evidence type="ECO:0000256" key="1">
    <source>
        <dbReference type="ARBA" id="ARBA00001362"/>
    </source>
</evidence>
<dbReference type="InterPro" id="IPR000755">
    <property type="entry name" value="A_A_dipeptidase"/>
</dbReference>
<dbReference type="InterPro" id="IPR009045">
    <property type="entry name" value="Zn_M74/Hedgehog-like"/>
</dbReference>
<reference evidence="9 10" key="1">
    <citation type="submission" date="2019-08" db="EMBL/GenBank/DDBJ databases">
        <title>Draft genome sequencing and comparative genomics of hatchery-associated Vibrios.</title>
        <authorList>
            <person name="Kehlet-Delgado H."/>
            <person name="Mueller R.S."/>
        </authorList>
    </citation>
    <scope>NUCLEOTIDE SEQUENCE [LARGE SCALE GENOMIC DNA]</scope>
    <source>
        <strain evidence="9 10">00-78-3</strain>
    </source>
</reference>
<keyword evidence="7" id="KW-0482">Metalloprotease</keyword>
<dbReference type="GO" id="GO:0046872">
    <property type="term" value="F:metal ion binding"/>
    <property type="evidence" value="ECO:0007669"/>
    <property type="project" value="UniProtKB-KW"/>
</dbReference>
<dbReference type="GO" id="GO:0006508">
    <property type="term" value="P:proteolysis"/>
    <property type="evidence" value="ECO:0007669"/>
    <property type="project" value="UniProtKB-KW"/>
</dbReference>
<keyword evidence="8" id="KW-0961">Cell wall biogenesis/degradation</keyword>
<evidence type="ECO:0000256" key="7">
    <source>
        <dbReference type="ARBA" id="ARBA00023049"/>
    </source>
</evidence>
<keyword evidence="6" id="KW-0224">Dipeptidase</keyword>
<proteinExistence type="predicted"/>
<evidence type="ECO:0000256" key="5">
    <source>
        <dbReference type="ARBA" id="ARBA00022833"/>
    </source>
</evidence>
<accession>A0A7Y4E457</accession>
<dbReference type="PANTHER" id="PTHR43126">
    <property type="entry name" value="D-ALANYL-D-ALANINE DIPEPTIDASE"/>
    <property type="match status" value="1"/>
</dbReference>
<evidence type="ECO:0000256" key="8">
    <source>
        <dbReference type="ARBA" id="ARBA00023316"/>
    </source>
</evidence>
<dbReference type="AlphaFoldDB" id="A0A7Y4E457"/>
<evidence type="ECO:0000256" key="4">
    <source>
        <dbReference type="ARBA" id="ARBA00022801"/>
    </source>
</evidence>
<dbReference type="RefSeq" id="WP_171359235.1">
    <property type="nucleotide sequence ID" value="NZ_VTYN01000041.1"/>
</dbReference>
<dbReference type="Proteomes" id="UP000572072">
    <property type="component" value="Unassembled WGS sequence"/>
</dbReference>
<evidence type="ECO:0000256" key="3">
    <source>
        <dbReference type="ARBA" id="ARBA00022723"/>
    </source>
</evidence>
<keyword evidence="2" id="KW-0645">Protease</keyword>
<evidence type="ECO:0000256" key="2">
    <source>
        <dbReference type="ARBA" id="ARBA00022670"/>
    </source>
</evidence>
<keyword evidence="3" id="KW-0479">Metal-binding</keyword>
<dbReference type="SUPFAM" id="SSF55166">
    <property type="entry name" value="Hedgehog/DD-peptidase"/>
    <property type="match status" value="1"/>
</dbReference>
<dbReference type="GO" id="GO:0008237">
    <property type="term" value="F:metallopeptidase activity"/>
    <property type="evidence" value="ECO:0007669"/>
    <property type="project" value="UniProtKB-KW"/>
</dbReference>
<dbReference type="PANTHER" id="PTHR43126:SF2">
    <property type="entry name" value="D-ALANYL-D-ALANINE DIPEPTIDASE"/>
    <property type="match status" value="1"/>
</dbReference>
<dbReference type="CDD" id="cd14843">
    <property type="entry name" value="D-Ala-D-Ala_dipeptidase_like"/>
    <property type="match status" value="1"/>
</dbReference>
<keyword evidence="5" id="KW-0862">Zinc</keyword>
<sequence>MEYLSLVDKRVTDILVLENGEAMTDLPPSKLLLDHEVELGYNNEFRARESVVERLIEAAEYLPEGVFLSIKETFRPAVFQRFIFNRRLIKLFCLEENVHQSSDSIRELAAQYIAPPEVAGHPTGGAVDVSLVDTFGKELDLGCAYDDDPVVSEGKCYSFCKEVSVEVTRNRALLFGCMEKAGFVNYPFEWWHWSYGDKYWAAVKEMPHALYSPID</sequence>
<dbReference type="Gene3D" id="3.30.1380.10">
    <property type="match status" value="1"/>
</dbReference>
<dbReference type="EMBL" id="VTYN01000041">
    <property type="protein sequence ID" value="NOH50920.1"/>
    <property type="molecule type" value="Genomic_DNA"/>
</dbReference>
<gene>
    <name evidence="9" type="ORF">F0262_23125</name>
</gene>
<protein>
    <submittedName>
        <fullName evidence="9">M15 family metallopeptidase</fullName>
    </submittedName>
</protein>
<dbReference type="GO" id="GO:0071555">
    <property type="term" value="P:cell wall organization"/>
    <property type="evidence" value="ECO:0007669"/>
    <property type="project" value="UniProtKB-KW"/>
</dbReference>
<dbReference type="Pfam" id="PF01427">
    <property type="entry name" value="Peptidase_M15"/>
    <property type="match status" value="1"/>
</dbReference>
<dbReference type="GO" id="GO:0160237">
    <property type="term" value="F:D-Ala-D-Ala dipeptidase activity"/>
    <property type="evidence" value="ECO:0007669"/>
    <property type="project" value="UniProtKB-EC"/>
</dbReference>
<evidence type="ECO:0000256" key="6">
    <source>
        <dbReference type="ARBA" id="ARBA00022997"/>
    </source>
</evidence>
<comment type="catalytic activity">
    <reaction evidence="1">
        <text>D-alanyl-D-alanine + H2O = 2 D-alanine</text>
        <dbReference type="Rhea" id="RHEA:20661"/>
        <dbReference type="ChEBI" id="CHEBI:15377"/>
        <dbReference type="ChEBI" id="CHEBI:57416"/>
        <dbReference type="ChEBI" id="CHEBI:57822"/>
        <dbReference type="EC" id="3.4.13.22"/>
    </reaction>
</comment>
<name>A0A7Y4E457_9VIBR</name>
<keyword evidence="4" id="KW-0378">Hydrolase</keyword>